<dbReference type="Pfam" id="PF08448">
    <property type="entry name" value="PAS_4"/>
    <property type="match status" value="1"/>
</dbReference>
<dbReference type="CDD" id="cd16917">
    <property type="entry name" value="HATPase_UhpB-NarQ-NarX-like"/>
    <property type="match status" value="1"/>
</dbReference>
<sequence length="530" mass="60894">MVSYLILVLAAMEFFKEDWSRPVYSPVKGRITAYLPEIFVLLFYIMTTIAIFEVGGFILSKIGFAEEVIIAYGLIILLFTGRQHLSMKENIKLLENVESKRKTAEMYLDVAGSLIMVLDERDRVKLINRRGLEILEGERDEITGKHWFLTFVPPEDREWRLKLYQDHLKQGDDSYRLEGDILTLKGRRKTVSWNVRFLRENGELRGSIIAGDDITDIKKAREELEISEKRYRSIFEGAPVPIISLNHDGRVRDCNSATERVLEYSAEELQGMNMKDLMHPDDLKGETEGLGRLISRSGRLIYANIRVTSICDEEIVIIEDQTEIMESLREKELLLREIHHRVKNNLQIISSLLSIQERQIESRKLRNILAESRDRIRSIALVHEHLYHSTDLSTVSIRGYLENLISKITQGQTSSGVPRIHTSIEDLEFNLETSLPVGLIVNELVSNSLKHAEASNIYVELKGLNGEFELRVADDGRGVESPDVITGSRSMGWYLIRALIDQLDGEMDIETDGGLSIRIRFHELSYEKRY</sequence>
<dbReference type="InterPro" id="IPR013656">
    <property type="entry name" value="PAS_4"/>
</dbReference>
<evidence type="ECO:0000256" key="2">
    <source>
        <dbReference type="ARBA" id="ARBA00012438"/>
    </source>
</evidence>
<dbReference type="InterPro" id="IPR013767">
    <property type="entry name" value="PAS_fold"/>
</dbReference>
<dbReference type="InterPro" id="IPR011495">
    <property type="entry name" value="Sig_transdc_His_kin_sub2_dim/P"/>
</dbReference>
<dbReference type="RefSeq" id="WP_261599367.1">
    <property type="nucleotide sequence ID" value="NZ_CP104550.1"/>
</dbReference>
<dbReference type="EMBL" id="CP104550">
    <property type="protein sequence ID" value="UXH30924.1"/>
    <property type="molecule type" value="Genomic_DNA"/>
</dbReference>
<feature type="transmembrane region" description="Helical" evidence="8">
    <location>
        <begin position="58"/>
        <end position="79"/>
    </location>
</feature>
<dbReference type="Pfam" id="PF02518">
    <property type="entry name" value="HATPase_c"/>
    <property type="match status" value="1"/>
</dbReference>
<dbReference type="Gene3D" id="3.30.450.20">
    <property type="entry name" value="PAS domain"/>
    <property type="match status" value="2"/>
</dbReference>
<keyword evidence="8" id="KW-0812">Transmembrane</keyword>
<dbReference type="GeneID" id="75106602"/>
<accession>A0A9E7RRA7</accession>
<dbReference type="NCBIfam" id="TIGR00229">
    <property type="entry name" value="sensory_box"/>
    <property type="match status" value="2"/>
</dbReference>
<proteinExistence type="predicted"/>
<keyword evidence="8" id="KW-0472">Membrane</keyword>
<evidence type="ECO:0000256" key="4">
    <source>
        <dbReference type="ARBA" id="ARBA00022679"/>
    </source>
</evidence>
<dbReference type="InterPro" id="IPR035965">
    <property type="entry name" value="PAS-like_dom_sf"/>
</dbReference>
<dbReference type="SUPFAM" id="SSF55785">
    <property type="entry name" value="PYP-like sensor domain (PAS domain)"/>
    <property type="match status" value="2"/>
</dbReference>
<dbReference type="InterPro" id="IPR000014">
    <property type="entry name" value="PAS"/>
</dbReference>
<dbReference type="GO" id="GO:0004673">
    <property type="term" value="F:protein histidine kinase activity"/>
    <property type="evidence" value="ECO:0007669"/>
    <property type="project" value="UniProtKB-EC"/>
</dbReference>
<keyword evidence="6" id="KW-0418">Kinase</keyword>
<reference evidence="10" key="1">
    <citation type="submission" date="2022-09" db="EMBL/GenBank/DDBJ databases">
        <title>Characterization of three MwoI isoschizomers from sequenced genome and metagenomes.</title>
        <authorList>
            <person name="Fomenkov A."/>
            <person name="Xu S.Y."/>
            <person name="Roberts R.J."/>
        </authorList>
    </citation>
    <scope>NUCLEOTIDE SEQUENCE</scope>
    <source>
        <strain evidence="10">DSM 2970</strain>
    </source>
</reference>
<evidence type="ECO:0000256" key="5">
    <source>
        <dbReference type="ARBA" id="ARBA00022741"/>
    </source>
</evidence>
<protein>
    <recommendedName>
        <fullName evidence="2">histidine kinase</fullName>
        <ecNumber evidence="2">2.7.13.3</ecNumber>
    </recommendedName>
</protein>
<gene>
    <name evidence="10" type="ORF">N5910_05080</name>
</gene>
<keyword evidence="5" id="KW-0547">Nucleotide-binding</keyword>
<dbReference type="SMART" id="SM00091">
    <property type="entry name" value="PAS"/>
    <property type="match status" value="2"/>
</dbReference>
<dbReference type="InterPro" id="IPR003594">
    <property type="entry name" value="HATPase_dom"/>
</dbReference>
<name>A0A9E7RRA7_METWO</name>
<evidence type="ECO:0000256" key="3">
    <source>
        <dbReference type="ARBA" id="ARBA00022553"/>
    </source>
</evidence>
<organism evidence="10">
    <name type="scientific">Methanothermobacter wolfeii</name>
    <name type="common">Methanobacterium wolfei</name>
    <dbReference type="NCBI Taxonomy" id="145261"/>
    <lineage>
        <taxon>Archaea</taxon>
        <taxon>Methanobacteriati</taxon>
        <taxon>Methanobacteriota</taxon>
        <taxon>Methanomada group</taxon>
        <taxon>Methanobacteria</taxon>
        <taxon>Methanobacteriales</taxon>
        <taxon>Methanobacteriaceae</taxon>
        <taxon>Methanothermobacter</taxon>
    </lineage>
</organism>
<keyword evidence="7" id="KW-0067">ATP-binding</keyword>
<dbReference type="GO" id="GO:0006355">
    <property type="term" value="P:regulation of DNA-templated transcription"/>
    <property type="evidence" value="ECO:0007669"/>
    <property type="project" value="InterPro"/>
</dbReference>
<evidence type="ECO:0000256" key="1">
    <source>
        <dbReference type="ARBA" id="ARBA00000085"/>
    </source>
</evidence>
<evidence type="ECO:0000256" key="8">
    <source>
        <dbReference type="SAM" id="Phobius"/>
    </source>
</evidence>
<evidence type="ECO:0000256" key="6">
    <source>
        <dbReference type="ARBA" id="ARBA00022777"/>
    </source>
</evidence>
<dbReference type="Pfam" id="PF07568">
    <property type="entry name" value="HisKA_2"/>
    <property type="match status" value="1"/>
</dbReference>
<dbReference type="SMART" id="SM00387">
    <property type="entry name" value="HATPase_c"/>
    <property type="match status" value="1"/>
</dbReference>
<dbReference type="Gene3D" id="3.30.565.10">
    <property type="entry name" value="Histidine kinase-like ATPase, C-terminal domain"/>
    <property type="match status" value="1"/>
</dbReference>
<evidence type="ECO:0000256" key="7">
    <source>
        <dbReference type="ARBA" id="ARBA00022840"/>
    </source>
</evidence>
<dbReference type="PANTHER" id="PTHR41523">
    <property type="entry name" value="TWO-COMPONENT SYSTEM SENSOR PROTEIN"/>
    <property type="match status" value="1"/>
</dbReference>
<keyword evidence="3" id="KW-0597">Phosphoprotein</keyword>
<keyword evidence="8" id="KW-1133">Transmembrane helix</keyword>
<dbReference type="PROSITE" id="PS50112">
    <property type="entry name" value="PAS"/>
    <property type="match status" value="2"/>
</dbReference>
<dbReference type="Proteomes" id="UP001065373">
    <property type="component" value="Chromosome"/>
</dbReference>
<dbReference type="InterPro" id="IPR036890">
    <property type="entry name" value="HATPase_C_sf"/>
</dbReference>
<feature type="domain" description="PAS" evidence="9">
    <location>
        <begin position="227"/>
        <end position="297"/>
    </location>
</feature>
<dbReference type="AlphaFoldDB" id="A0A9E7RRA7"/>
<dbReference type="SUPFAM" id="SSF55874">
    <property type="entry name" value="ATPase domain of HSP90 chaperone/DNA topoisomerase II/histidine kinase"/>
    <property type="match status" value="1"/>
</dbReference>
<evidence type="ECO:0000313" key="10">
    <source>
        <dbReference type="EMBL" id="UXH30924.1"/>
    </source>
</evidence>
<evidence type="ECO:0000259" key="9">
    <source>
        <dbReference type="PROSITE" id="PS50112"/>
    </source>
</evidence>
<dbReference type="GO" id="GO:0005524">
    <property type="term" value="F:ATP binding"/>
    <property type="evidence" value="ECO:0007669"/>
    <property type="project" value="UniProtKB-KW"/>
</dbReference>
<feature type="transmembrane region" description="Helical" evidence="8">
    <location>
        <begin position="31"/>
        <end position="52"/>
    </location>
</feature>
<comment type="catalytic activity">
    <reaction evidence="1">
        <text>ATP + protein L-histidine = ADP + protein N-phospho-L-histidine.</text>
        <dbReference type="EC" id="2.7.13.3"/>
    </reaction>
</comment>
<keyword evidence="4" id="KW-0808">Transferase</keyword>
<feature type="domain" description="PAS" evidence="9">
    <location>
        <begin position="100"/>
        <end position="171"/>
    </location>
</feature>
<dbReference type="PANTHER" id="PTHR41523:SF8">
    <property type="entry name" value="ETHYLENE RESPONSE SENSOR PROTEIN"/>
    <property type="match status" value="1"/>
</dbReference>
<dbReference type="Pfam" id="PF00989">
    <property type="entry name" value="PAS"/>
    <property type="match status" value="1"/>
</dbReference>
<dbReference type="CDD" id="cd00130">
    <property type="entry name" value="PAS"/>
    <property type="match status" value="2"/>
</dbReference>
<dbReference type="EC" id="2.7.13.3" evidence="2"/>